<dbReference type="Proteomes" id="UP001303373">
    <property type="component" value="Chromosome 14"/>
</dbReference>
<gene>
    <name evidence="1" type="ORF">R9X50_00771500</name>
</gene>
<keyword evidence="2" id="KW-1185">Reference proteome</keyword>
<reference evidence="1 2" key="1">
    <citation type="submission" date="2023-11" db="EMBL/GenBank/DDBJ databases">
        <title>An acidophilic fungus is an integral part of prey digestion in a carnivorous sundew plant.</title>
        <authorList>
            <person name="Tsai I.J."/>
        </authorList>
    </citation>
    <scope>NUCLEOTIDE SEQUENCE [LARGE SCALE GENOMIC DNA]</scope>
    <source>
        <strain evidence="1">169a</strain>
    </source>
</reference>
<evidence type="ECO:0000313" key="2">
    <source>
        <dbReference type="Proteomes" id="UP001303373"/>
    </source>
</evidence>
<dbReference type="EMBL" id="CP138593">
    <property type="protein sequence ID" value="WPH04818.1"/>
    <property type="molecule type" value="Genomic_DNA"/>
</dbReference>
<evidence type="ECO:0000313" key="1">
    <source>
        <dbReference type="EMBL" id="WPH04818.1"/>
    </source>
</evidence>
<dbReference type="AlphaFoldDB" id="A0AAQ3MC73"/>
<name>A0AAQ3MC73_9PEZI</name>
<proteinExistence type="predicted"/>
<accession>A0AAQ3MC73</accession>
<protein>
    <submittedName>
        <fullName evidence="1">Uncharacterized protein</fullName>
    </submittedName>
</protein>
<organism evidence="1 2">
    <name type="scientific">Acrodontium crateriforme</name>
    <dbReference type="NCBI Taxonomy" id="150365"/>
    <lineage>
        <taxon>Eukaryota</taxon>
        <taxon>Fungi</taxon>
        <taxon>Dikarya</taxon>
        <taxon>Ascomycota</taxon>
        <taxon>Pezizomycotina</taxon>
        <taxon>Dothideomycetes</taxon>
        <taxon>Dothideomycetidae</taxon>
        <taxon>Mycosphaerellales</taxon>
        <taxon>Teratosphaeriaceae</taxon>
        <taxon>Acrodontium</taxon>
    </lineage>
</organism>
<sequence>MFRLQLMTRCSLHRPSTRVGYFTSMYSCIPLYIQLLWSSRFSSCSLPAVRTSSECVLCNRHLTPTYHKCPECEDGKLYDPAAQEAEKLEIHRLIASVNTSKLAERASFLRNGIASTRPPLK</sequence>